<reference evidence="1 2" key="1">
    <citation type="journal article" date="2019" name="Int. J. Syst. Evol. Microbiol.">
        <title>Capsulimonas corticalis gen. nov., sp. nov., an aerobic capsulated bacterium, of a novel bacterial order, Capsulimonadales ord. nov., of the class Armatimonadia of the phylum Armatimonadetes.</title>
        <authorList>
            <person name="Li J."/>
            <person name="Kudo C."/>
            <person name="Tonouchi A."/>
        </authorList>
    </citation>
    <scope>NUCLEOTIDE SEQUENCE [LARGE SCALE GENOMIC DNA]</scope>
    <source>
        <strain evidence="1 2">AX-7</strain>
    </source>
</reference>
<accession>A0A402CY25</accession>
<name>A0A402CY25_9BACT</name>
<dbReference type="KEGG" id="ccot:CCAX7_35290"/>
<sequence>MTAFNLYIFTTMQPLEKITPAHMVHVERYPWFVAAVQVAKADGSYPALEISLERFDDDPFGLYACLWYAGSEGVRVVFVALNAGKGE</sequence>
<dbReference type="Proteomes" id="UP000287394">
    <property type="component" value="Chromosome"/>
</dbReference>
<dbReference type="RefSeq" id="WP_119322242.1">
    <property type="nucleotide sequence ID" value="NZ_AP025739.1"/>
</dbReference>
<proteinExistence type="predicted"/>
<evidence type="ECO:0000313" key="1">
    <source>
        <dbReference type="EMBL" id="BDI31478.1"/>
    </source>
</evidence>
<dbReference type="EMBL" id="AP025739">
    <property type="protein sequence ID" value="BDI31478.1"/>
    <property type="molecule type" value="Genomic_DNA"/>
</dbReference>
<keyword evidence="2" id="KW-1185">Reference proteome</keyword>
<evidence type="ECO:0000313" key="2">
    <source>
        <dbReference type="Proteomes" id="UP000287394"/>
    </source>
</evidence>
<organism evidence="1 2">
    <name type="scientific">Capsulimonas corticalis</name>
    <dbReference type="NCBI Taxonomy" id="2219043"/>
    <lineage>
        <taxon>Bacteria</taxon>
        <taxon>Bacillati</taxon>
        <taxon>Armatimonadota</taxon>
        <taxon>Armatimonadia</taxon>
        <taxon>Capsulimonadales</taxon>
        <taxon>Capsulimonadaceae</taxon>
        <taxon>Capsulimonas</taxon>
    </lineage>
</organism>
<dbReference type="AlphaFoldDB" id="A0A402CY25"/>
<protein>
    <submittedName>
        <fullName evidence="1">Uncharacterized protein</fullName>
    </submittedName>
</protein>
<gene>
    <name evidence="1" type="ORF">CCAX7_35290</name>
</gene>